<feature type="domain" description="CoA-binding" evidence="8">
    <location>
        <begin position="4"/>
        <end position="99"/>
    </location>
</feature>
<dbReference type="InterPro" id="IPR033847">
    <property type="entry name" value="Citrt_syn/SCS-alpha_CS"/>
</dbReference>
<evidence type="ECO:0000256" key="5">
    <source>
        <dbReference type="PIRSR" id="PIRSR001553-1"/>
    </source>
</evidence>
<dbReference type="GO" id="GO:0000166">
    <property type="term" value="F:nucleotide binding"/>
    <property type="evidence" value="ECO:0007669"/>
    <property type="project" value="UniProtKB-KW"/>
</dbReference>
<dbReference type="EMBL" id="CP045921">
    <property type="protein sequence ID" value="QHN43340.1"/>
    <property type="molecule type" value="Genomic_DNA"/>
</dbReference>
<protein>
    <recommendedName>
        <fullName evidence="7">Succinate--CoA ligase [ADP-forming] subunit alpha</fullName>
        <ecNumber evidence="7">6.2.1.5</ecNumber>
    </recommendedName>
</protein>
<dbReference type="InterPro" id="IPR005810">
    <property type="entry name" value="CoA_lig_alpha"/>
</dbReference>
<dbReference type="NCBIfam" id="NF004230">
    <property type="entry name" value="PRK05678.1"/>
    <property type="match status" value="1"/>
</dbReference>
<dbReference type="InterPro" id="IPR005811">
    <property type="entry name" value="SUCC_ACL_C"/>
</dbReference>
<sequence>MSSVFAPKSVIVQGITGSHGSFHARAMRDYGTNVVAGTSPNKAGESVDSIPVYRTVRDIQAEHEVDATVIFVPASAARGAIFEAIDAHIPLIVCITEGIPVHDMLAVRQKLSTSNCVLVGPNSPGIAMPGQSKLGIIPSHILSPGRIGVVSRSGTLTYEAVSDLTRAGLGQASVLGIGGDSIKGLDFVDCLAQFEADERVDAVVLIGEIGGQSENKAAEYIKTSASKPVVAYIAGHAAPAGVQLGHAGAILGTQSESAVYKSQQLRDAGVTVVDSVTDIAPAIQTRLGVTT</sequence>
<dbReference type="Gene3D" id="3.40.50.261">
    <property type="entry name" value="Succinyl-CoA synthetase domains"/>
    <property type="match status" value="1"/>
</dbReference>
<dbReference type="Pfam" id="PF02629">
    <property type="entry name" value="CoA_binding"/>
    <property type="match status" value="1"/>
</dbReference>
<dbReference type="Pfam" id="PF00549">
    <property type="entry name" value="Ligase_CoA"/>
    <property type="match status" value="1"/>
</dbReference>
<comment type="similarity">
    <text evidence="4 6">Belongs to the succinate/malate CoA ligase alpha subunit family.</text>
</comment>
<feature type="active site" description="Tele-phosphohistidine intermediate" evidence="5">
    <location>
        <position position="246"/>
    </location>
</feature>
<dbReference type="InterPro" id="IPR003781">
    <property type="entry name" value="CoA-bd"/>
</dbReference>
<dbReference type="PIRSF" id="PIRSF001553">
    <property type="entry name" value="SucCS_alpha"/>
    <property type="match status" value="1"/>
</dbReference>
<dbReference type="FunFam" id="3.40.50.261:FF:000006">
    <property type="entry name" value="Succinate--CoA ligase [ADP-forming] subunit alpha"/>
    <property type="match status" value="1"/>
</dbReference>
<dbReference type="InterPro" id="IPR017440">
    <property type="entry name" value="Cit_synth/succinyl-CoA_lig_AS"/>
</dbReference>
<dbReference type="NCBIfam" id="TIGR01019">
    <property type="entry name" value="sucCoAalpha"/>
    <property type="match status" value="1"/>
</dbReference>
<comment type="function">
    <text evidence="7">Succinyl-CoA synthetase functions in the citric acid cycle (TCA), coupling the hydrolysis of succinyl-CoA to the synthesis of either ATP or GTP and thus represents the only step of substrate-level phosphorylation in the TCA. The alpha subunit of the enzyme binds the substrates coenzyme A and phosphate, while succinate binding and nucleotide specificity is provided by the beta subunit.</text>
</comment>
<dbReference type="EC" id="6.2.1.5" evidence="7"/>
<evidence type="ECO:0000256" key="1">
    <source>
        <dbReference type="ARBA" id="ARBA00022532"/>
    </source>
</evidence>
<dbReference type="InterPro" id="IPR016102">
    <property type="entry name" value="Succinyl-CoA_synth-like"/>
</dbReference>
<evidence type="ECO:0000256" key="4">
    <source>
        <dbReference type="ARBA" id="ARBA00060724"/>
    </source>
</evidence>
<dbReference type="SMART" id="SM00881">
    <property type="entry name" value="CoA_binding"/>
    <property type="match status" value="1"/>
</dbReference>
<comment type="pathway">
    <text evidence="7">Carbohydrate metabolism; tricarboxylic acid cycle; succinate from succinyl-CoA (ligase route): step 1/1.</text>
</comment>
<dbReference type="GO" id="GO:0004776">
    <property type="term" value="F:succinate-CoA ligase (GDP-forming) activity"/>
    <property type="evidence" value="ECO:0007669"/>
    <property type="project" value="TreeGrafter"/>
</dbReference>
<reference evidence="9" key="1">
    <citation type="journal article" date="2021" name="Nat. Microbiol.">
        <title>Cocultivation of an ultrasmall environmental parasitic bacterium with lytic ability against bacteria associated with wastewater foams.</title>
        <authorList>
            <person name="Batinovic S."/>
            <person name="Rose J.J.A."/>
            <person name="Ratcliffe J."/>
            <person name="Seviour R.J."/>
            <person name="Petrovski S."/>
        </authorList>
    </citation>
    <scope>NUCLEOTIDE SEQUENCE</scope>
    <source>
        <strain evidence="9">JR1</strain>
    </source>
</reference>
<dbReference type="GO" id="GO:0006099">
    <property type="term" value="P:tricarboxylic acid cycle"/>
    <property type="evidence" value="ECO:0007669"/>
    <property type="project" value="UniProtKB-UniPathway"/>
</dbReference>
<evidence type="ECO:0000313" key="9">
    <source>
        <dbReference type="EMBL" id="QHN43340.1"/>
    </source>
</evidence>
<dbReference type="PANTHER" id="PTHR11117">
    <property type="entry name" value="SUCCINYL-COA LIGASE SUBUNIT ALPHA"/>
    <property type="match status" value="1"/>
</dbReference>
<keyword evidence="2 6" id="KW-0436">Ligase</keyword>
<dbReference type="Proteomes" id="UP001059824">
    <property type="component" value="Chromosome"/>
</dbReference>
<evidence type="ECO:0000256" key="6">
    <source>
        <dbReference type="RuleBase" id="RU000677"/>
    </source>
</evidence>
<gene>
    <name evidence="9" type="primary">sucD</name>
    <name evidence="9" type="ORF">GII36_05840</name>
</gene>
<evidence type="ECO:0000313" key="10">
    <source>
        <dbReference type="Proteomes" id="UP001059824"/>
    </source>
</evidence>
<dbReference type="GO" id="GO:0009361">
    <property type="term" value="C:succinate-CoA ligase complex (ADP-forming)"/>
    <property type="evidence" value="ECO:0007669"/>
    <property type="project" value="TreeGrafter"/>
</dbReference>
<dbReference type="KEGG" id="mama:GII36_05840"/>
<proteinExistence type="inferred from homology"/>
<dbReference type="PANTHER" id="PTHR11117:SF2">
    <property type="entry name" value="SUCCINATE--COA LIGASE [ADP_GDP-FORMING] SUBUNIT ALPHA, MITOCHONDRIAL"/>
    <property type="match status" value="1"/>
</dbReference>
<comment type="subunit">
    <text evidence="7">Heterotetramer of two alpha and two beta subunits.</text>
</comment>
<dbReference type="Gene3D" id="3.40.50.720">
    <property type="entry name" value="NAD(P)-binding Rossmann-like Domain"/>
    <property type="match status" value="1"/>
</dbReference>
<dbReference type="FunFam" id="3.40.50.720:FF:000277">
    <property type="entry name" value="Succinate--CoA ligase [ADP-forming] subunit alpha"/>
    <property type="match status" value="1"/>
</dbReference>
<dbReference type="AlphaFoldDB" id="A0A857MRU6"/>
<keyword evidence="1 7" id="KW-0816">Tricarboxylic acid cycle</keyword>
<keyword evidence="3 7" id="KW-0547">Nucleotide-binding</keyword>
<dbReference type="UniPathway" id="UPA00223">
    <property type="reaction ID" value="UER00999"/>
</dbReference>
<evidence type="ECO:0000259" key="8">
    <source>
        <dbReference type="SMART" id="SM00881"/>
    </source>
</evidence>
<name>A0A857MRU6_9BACT</name>
<accession>A0A857MRU6</accession>
<dbReference type="GO" id="GO:0004775">
    <property type="term" value="F:succinate-CoA ligase (ADP-forming) activity"/>
    <property type="evidence" value="ECO:0007669"/>
    <property type="project" value="UniProtKB-EC"/>
</dbReference>
<dbReference type="PROSITE" id="PS00399">
    <property type="entry name" value="SUCCINYL_COA_LIG_2"/>
    <property type="match status" value="1"/>
</dbReference>
<dbReference type="SUPFAM" id="SSF51735">
    <property type="entry name" value="NAD(P)-binding Rossmann-fold domains"/>
    <property type="match status" value="1"/>
</dbReference>
<organism evidence="9 10">
    <name type="scientific">Candidatus Mycosynbacter amalyticus</name>
    <dbReference type="NCBI Taxonomy" id="2665156"/>
    <lineage>
        <taxon>Bacteria</taxon>
        <taxon>Candidatus Saccharimonadota</taxon>
        <taxon>Candidatus Saccharimonadota incertae sedis</taxon>
        <taxon>Candidatus Mycosynbacter</taxon>
    </lineage>
</organism>
<evidence type="ECO:0000256" key="3">
    <source>
        <dbReference type="ARBA" id="ARBA00022741"/>
    </source>
</evidence>
<keyword evidence="10" id="KW-1185">Reference proteome</keyword>
<dbReference type="PROSITE" id="PS01216">
    <property type="entry name" value="SUCCINYL_COA_LIG_1"/>
    <property type="match status" value="1"/>
</dbReference>
<comment type="catalytic activity">
    <reaction evidence="7">
        <text>succinate + ATP + CoA = succinyl-CoA + ADP + phosphate</text>
        <dbReference type="Rhea" id="RHEA:17661"/>
        <dbReference type="ChEBI" id="CHEBI:30031"/>
        <dbReference type="ChEBI" id="CHEBI:30616"/>
        <dbReference type="ChEBI" id="CHEBI:43474"/>
        <dbReference type="ChEBI" id="CHEBI:57287"/>
        <dbReference type="ChEBI" id="CHEBI:57292"/>
        <dbReference type="ChEBI" id="CHEBI:456216"/>
        <dbReference type="EC" id="6.2.1.5"/>
    </reaction>
</comment>
<dbReference type="RefSeq" id="WP_260763422.1">
    <property type="nucleotide sequence ID" value="NZ_CP045921.1"/>
</dbReference>
<dbReference type="SUPFAM" id="SSF52210">
    <property type="entry name" value="Succinyl-CoA synthetase domains"/>
    <property type="match status" value="1"/>
</dbReference>
<dbReference type="PRINTS" id="PR01798">
    <property type="entry name" value="SCOASYNTHASE"/>
</dbReference>
<evidence type="ECO:0000256" key="7">
    <source>
        <dbReference type="RuleBase" id="RU000699"/>
    </source>
</evidence>
<dbReference type="InterPro" id="IPR036291">
    <property type="entry name" value="NAD(P)-bd_dom_sf"/>
</dbReference>
<evidence type="ECO:0000256" key="2">
    <source>
        <dbReference type="ARBA" id="ARBA00022598"/>
    </source>
</evidence>